<name>A0A831SN38_PROAE</name>
<gene>
    <name evidence="5" type="ORF">ENN50_03120</name>
</gene>
<sequence length="417" mass="46361">MCAGLSLLFRNAAAEPAAAKLELHVVKGFQQEYSLSVPALRDNDLVMIDIGAFARALRFVHKRQAGHLTVERDQDGKRWFCHFRDRNNFVRFESPGENGSAERVIQMASPPRLIGESMYLPVTDAVRIFSLWIDRQITYDRRKASIEAFLWSAPPVSDDSRLGILSPEDRSIGAGIVKSFSGPTRLNALEVDELANGVIIRIRATGSPAVASFIKPDKSGMAYLTFQQAAVDLSEFSRTFTMGLIREIKALPLGNGAVQLSLAFNTGMFTIKSTRYDWDSRSNSYTISALTNVDVSEVYRQEKEKRIRQELLQDQQKWKFDTIVLDAGHGGKDPGAIGPAGTQEKTVVLNIVRELGGLIQKEWPDVKVVYTRSDDTFIPLKDRGKIANRHDGKLFVSVHCNAAKNRSAKGAEVYILG</sequence>
<dbReference type="EC" id="3.5.1.28" evidence="2"/>
<dbReference type="Proteomes" id="UP000886335">
    <property type="component" value="Unassembled WGS sequence"/>
</dbReference>
<dbReference type="SUPFAM" id="SSF53187">
    <property type="entry name" value="Zn-dependent exopeptidases"/>
    <property type="match status" value="1"/>
</dbReference>
<evidence type="ECO:0000256" key="1">
    <source>
        <dbReference type="ARBA" id="ARBA00001561"/>
    </source>
</evidence>
<evidence type="ECO:0000256" key="3">
    <source>
        <dbReference type="ARBA" id="ARBA00022801"/>
    </source>
</evidence>
<dbReference type="Gene3D" id="3.40.630.40">
    <property type="entry name" value="Zn-dependent exopeptidases"/>
    <property type="match status" value="1"/>
</dbReference>
<comment type="catalytic activity">
    <reaction evidence="1">
        <text>Hydrolyzes the link between N-acetylmuramoyl residues and L-amino acid residues in certain cell-wall glycopeptides.</text>
        <dbReference type="EC" id="3.5.1.28"/>
    </reaction>
</comment>
<evidence type="ECO:0000313" key="5">
    <source>
        <dbReference type="EMBL" id="HED30681.1"/>
    </source>
</evidence>
<feature type="domain" description="MurNAc-LAA" evidence="4">
    <location>
        <begin position="323"/>
        <end position="415"/>
    </location>
</feature>
<accession>A0A831SN38</accession>
<feature type="non-terminal residue" evidence="5">
    <location>
        <position position="417"/>
    </location>
</feature>
<reference evidence="5" key="1">
    <citation type="journal article" date="2020" name="mSystems">
        <title>Genome- and Community-Level Interaction Insights into Carbon Utilization and Element Cycling Functions of Hydrothermarchaeota in Hydrothermal Sediment.</title>
        <authorList>
            <person name="Zhou Z."/>
            <person name="Liu Y."/>
            <person name="Xu W."/>
            <person name="Pan J."/>
            <person name="Luo Z.H."/>
            <person name="Li M."/>
        </authorList>
    </citation>
    <scope>NUCLEOTIDE SEQUENCE [LARGE SCALE GENOMIC DNA]</scope>
    <source>
        <strain evidence="5">SpSt-1181</strain>
    </source>
</reference>
<dbReference type="PANTHER" id="PTHR30404:SF0">
    <property type="entry name" value="N-ACETYLMURAMOYL-L-ALANINE AMIDASE AMIC"/>
    <property type="match status" value="1"/>
</dbReference>
<dbReference type="CDD" id="cd02696">
    <property type="entry name" value="MurNAc-LAA"/>
    <property type="match status" value="1"/>
</dbReference>
<dbReference type="Pfam" id="PF01520">
    <property type="entry name" value="Amidase_3"/>
    <property type="match status" value="1"/>
</dbReference>
<keyword evidence="3" id="KW-0378">Hydrolase</keyword>
<dbReference type="AlphaFoldDB" id="A0A831SN38"/>
<dbReference type="InterPro" id="IPR002508">
    <property type="entry name" value="MurNAc-LAA_cat"/>
</dbReference>
<protein>
    <recommendedName>
        <fullName evidence="2">N-acetylmuramoyl-L-alanine amidase</fullName>
        <ecNumber evidence="2">3.5.1.28</ecNumber>
    </recommendedName>
</protein>
<dbReference type="PANTHER" id="PTHR30404">
    <property type="entry name" value="N-ACETYLMURAMOYL-L-ALANINE AMIDASE"/>
    <property type="match status" value="1"/>
</dbReference>
<dbReference type="GO" id="GO:0030288">
    <property type="term" value="C:outer membrane-bounded periplasmic space"/>
    <property type="evidence" value="ECO:0007669"/>
    <property type="project" value="TreeGrafter"/>
</dbReference>
<dbReference type="EMBL" id="DSBW01000074">
    <property type="protein sequence ID" value="HED30681.1"/>
    <property type="molecule type" value="Genomic_DNA"/>
</dbReference>
<dbReference type="InterPro" id="IPR050695">
    <property type="entry name" value="N-acetylmuramoyl_amidase_3"/>
</dbReference>
<comment type="caution">
    <text evidence="5">The sequence shown here is derived from an EMBL/GenBank/DDBJ whole genome shotgun (WGS) entry which is preliminary data.</text>
</comment>
<organism evidence="5">
    <name type="scientific">Prosthecochloris aestuarii</name>
    <dbReference type="NCBI Taxonomy" id="1102"/>
    <lineage>
        <taxon>Bacteria</taxon>
        <taxon>Pseudomonadati</taxon>
        <taxon>Chlorobiota</taxon>
        <taxon>Chlorobiia</taxon>
        <taxon>Chlorobiales</taxon>
        <taxon>Chlorobiaceae</taxon>
        <taxon>Prosthecochloris</taxon>
    </lineage>
</organism>
<evidence type="ECO:0000256" key="2">
    <source>
        <dbReference type="ARBA" id="ARBA00011901"/>
    </source>
</evidence>
<proteinExistence type="predicted"/>
<evidence type="ECO:0000259" key="4">
    <source>
        <dbReference type="Pfam" id="PF01520"/>
    </source>
</evidence>
<dbReference type="GO" id="GO:0008745">
    <property type="term" value="F:N-acetylmuramoyl-L-alanine amidase activity"/>
    <property type="evidence" value="ECO:0007669"/>
    <property type="project" value="UniProtKB-EC"/>
</dbReference>
<dbReference type="GO" id="GO:0009253">
    <property type="term" value="P:peptidoglycan catabolic process"/>
    <property type="evidence" value="ECO:0007669"/>
    <property type="project" value="InterPro"/>
</dbReference>